<accession>A0A6H1TTT5</accession>
<name>A0A6H1TTT5_9CYAN</name>
<dbReference type="Proteomes" id="UP000500857">
    <property type="component" value="Chromosome"/>
</dbReference>
<dbReference type="Pfam" id="PF02350">
    <property type="entry name" value="Epimerase_2"/>
    <property type="match status" value="1"/>
</dbReference>
<dbReference type="RefSeq" id="WP_168567517.1">
    <property type="nucleotide sequence ID" value="NZ_CP051167.1"/>
</dbReference>
<dbReference type="PANTHER" id="PTHR43174:SF1">
    <property type="entry name" value="UDP-N-ACETYLGLUCOSAMINE 2-EPIMERASE"/>
    <property type="match status" value="1"/>
</dbReference>
<gene>
    <name evidence="3" type="primary">wecB</name>
    <name evidence="3" type="ORF">HCG48_01150</name>
</gene>
<dbReference type="NCBIfam" id="TIGR00236">
    <property type="entry name" value="wecB"/>
    <property type="match status" value="1"/>
</dbReference>
<dbReference type="AlphaFoldDB" id="A0A6H1TTT5"/>
<dbReference type="PANTHER" id="PTHR43174">
    <property type="entry name" value="UDP-N-ACETYLGLUCOSAMINE 2-EPIMERASE"/>
    <property type="match status" value="1"/>
</dbReference>
<comment type="similarity">
    <text evidence="1">Belongs to the UDP-N-acetylglucosamine 2-epimerase family.</text>
</comment>
<dbReference type="InterPro" id="IPR029767">
    <property type="entry name" value="WecB-like"/>
</dbReference>
<reference evidence="3 4" key="1">
    <citation type="submission" date="2020-04" db="EMBL/GenBank/DDBJ databases">
        <authorList>
            <person name="Basu S."/>
            <person name="Maruthanayagam V."/>
            <person name="Chakraborty S."/>
            <person name="Pramanik A."/>
            <person name="Mukherjee J."/>
            <person name="Brink B."/>
        </authorList>
    </citation>
    <scope>NUCLEOTIDE SEQUENCE [LARGE SCALE GENOMIC DNA]</scope>
    <source>
        <strain evidence="3 4">AP17</strain>
    </source>
</reference>
<dbReference type="GO" id="GO:0008761">
    <property type="term" value="F:UDP-N-acetylglucosamine 2-epimerase activity"/>
    <property type="evidence" value="ECO:0007669"/>
    <property type="project" value="UniProtKB-EC"/>
</dbReference>
<keyword evidence="1 3" id="KW-0413">Isomerase</keyword>
<dbReference type="EMBL" id="CP051167">
    <property type="protein sequence ID" value="QIZ69360.1"/>
    <property type="molecule type" value="Genomic_DNA"/>
</dbReference>
<dbReference type="CDD" id="cd03786">
    <property type="entry name" value="GTB_UDP-GlcNAc_2-Epimerase"/>
    <property type="match status" value="1"/>
</dbReference>
<organism evidence="3 4">
    <name type="scientific">Oxynema aestuarii AP17</name>
    <dbReference type="NCBI Taxonomy" id="2064643"/>
    <lineage>
        <taxon>Bacteria</taxon>
        <taxon>Bacillati</taxon>
        <taxon>Cyanobacteriota</taxon>
        <taxon>Cyanophyceae</taxon>
        <taxon>Oscillatoriophycideae</taxon>
        <taxon>Oscillatoriales</taxon>
        <taxon>Oscillatoriaceae</taxon>
        <taxon>Oxynema</taxon>
        <taxon>Oxynema aestuarii</taxon>
    </lineage>
</organism>
<evidence type="ECO:0000259" key="2">
    <source>
        <dbReference type="Pfam" id="PF02350"/>
    </source>
</evidence>
<protein>
    <submittedName>
        <fullName evidence="3">UDP-N-acetylglucosamine 2-epimerase (Non-hydrolyzing)</fullName>
        <ecNumber evidence="3">5.1.3.14</ecNumber>
    </submittedName>
</protein>
<dbReference type="KEGG" id="oxy:HCG48_01150"/>
<feature type="domain" description="UDP-N-acetylglucosamine 2-epimerase" evidence="2">
    <location>
        <begin position="36"/>
        <end position="366"/>
    </location>
</feature>
<evidence type="ECO:0000313" key="3">
    <source>
        <dbReference type="EMBL" id="QIZ69360.1"/>
    </source>
</evidence>
<evidence type="ECO:0000256" key="1">
    <source>
        <dbReference type="RuleBase" id="RU003513"/>
    </source>
</evidence>
<dbReference type="InterPro" id="IPR003331">
    <property type="entry name" value="UDP_GlcNAc_Epimerase_2_dom"/>
</dbReference>
<sequence length="370" mass="41265">MMKLLTIVGARPQFIKAASVSRAIEQYNQSLYQLTIHEVLVHTGQHYDQNMSDVFFSEMQISQPNYHLGIGGSSHGAMTGRMLEKIEEVILQEKPDVVLVYGDTNSTLAGALAAVKLHIPVAHVEAGLRSFNMKMPEEVNRVLTDQISKWLFCPTETAVKNLQNEGIVERTQALITNVGDVMYDAVLFYRKIAKPTDKISSLIDELSGNFYLATVHRAENTDDPVRFSNIMDALNTISETTPVVLPLHPRTRKLLGSDYSSKVRRMDPVGYFDMITLLSHCQGVFTDSGGLQKEAFFFRKPCVTLREETEWVELVTSGLNILVGSHQDAILNSEKKVKKLASFTQDTDFQYLYGDGTAADKIIKVLLGSA</sequence>
<keyword evidence="4" id="KW-1185">Reference proteome</keyword>
<dbReference type="SUPFAM" id="SSF53756">
    <property type="entry name" value="UDP-Glycosyltransferase/glycogen phosphorylase"/>
    <property type="match status" value="1"/>
</dbReference>
<evidence type="ECO:0000313" key="4">
    <source>
        <dbReference type="Proteomes" id="UP000500857"/>
    </source>
</evidence>
<dbReference type="EC" id="5.1.3.14" evidence="3"/>
<dbReference type="Gene3D" id="3.40.50.2000">
    <property type="entry name" value="Glycogen Phosphorylase B"/>
    <property type="match status" value="2"/>
</dbReference>
<proteinExistence type="inferred from homology"/>